<proteinExistence type="predicted"/>
<name>A0ACA9Q979_9GLOM</name>
<comment type="caution">
    <text evidence="1">The sequence shown here is derived from an EMBL/GenBank/DDBJ whole genome shotgun (WGS) entry which is preliminary data.</text>
</comment>
<evidence type="ECO:0000313" key="2">
    <source>
        <dbReference type="Proteomes" id="UP000789525"/>
    </source>
</evidence>
<evidence type="ECO:0000313" key="1">
    <source>
        <dbReference type="EMBL" id="CAG8741604.1"/>
    </source>
</evidence>
<reference evidence="1" key="1">
    <citation type="submission" date="2021-06" db="EMBL/GenBank/DDBJ databases">
        <authorList>
            <person name="Kallberg Y."/>
            <person name="Tangrot J."/>
            <person name="Rosling A."/>
        </authorList>
    </citation>
    <scope>NUCLEOTIDE SEQUENCE</scope>
    <source>
        <strain evidence="1">CL356</strain>
    </source>
</reference>
<protein>
    <submittedName>
        <fullName evidence="1">13945_t:CDS:1</fullName>
    </submittedName>
</protein>
<feature type="non-terminal residue" evidence="1">
    <location>
        <position position="249"/>
    </location>
</feature>
<accession>A0ACA9Q979</accession>
<dbReference type="EMBL" id="CAJVPT010048201">
    <property type="protein sequence ID" value="CAG8741604.1"/>
    <property type="molecule type" value="Genomic_DNA"/>
</dbReference>
<keyword evidence="2" id="KW-1185">Reference proteome</keyword>
<sequence length="249" mass="27970">MSAPLPTLGTPRDVYRYRKQRGVNLVTPSHKIDFSKIASGPDARQILEQHWANWIKDEDWQWIIDHGYNTVRIPVGYYHLCGVEPRVIHNTDFGGFQSVFEGAWGYVEKAIAAANHLHAAPGAQNPDAHSGTGSGKVRMWDDKNADATTFALHVLLSQVNNYDNVVGIELLNEPNNMDWLPEWYAWTLKDLRGISIDIPLYIADDADRAKYGDQHAAEIRDGVAKQFRDFNKQSRGNLIVGEFSAALGE</sequence>
<gene>
    <name evidence="1" type="ORF">ACOLOM_LOCUS12207</name>
</gene>
<dbReference type="Proteomes" id="UP000789525">
    <property type="component" value="Unassembled WGS sequence"/>
</dbReference>
<organism evidence="1 2">
    <name type="scientific">Acaulospora colombiana</name>
    <dbReference type="NCBI Taxonomy" id="27376"/>
    <lineage>
        <taxon>Eukaryota</taxon>
        <taxon>Fungi</taxon>
        <taxon>Fungi incertae sedis</taxon>
        <taxon>Mucoromycota</taxon>
        <taxon>Glomeromycotina</taxon>
        <taxon>Glomeromycetes</taxon>
        <taxon>Diversisporales</taxon>
        <taxon>Acaulosporaceae</taxon>
        <taxon>Acaulospora</taxon>
    </lineage>
</organism>